<evidence type="ECO:0000313" key="2">
    <source>
        <dbReference type="EMBL" id="MFC6044952.1"/>
    </source>
</evidence>
<keyword evidence="3" id="KW-1185">Reference proteome</keyword>
<organism evidence="2 3">
    <name type="scientific">Nocardioides hankookensis</name>
    <dbReference type="NCBI Taxonomy" id="443157"/>
    <lineage>
        <taxon>Bacteria</taxon>
        <taxon>Bacillati</taxon>
        <taxon>Actinomycetota</taxon>
        <taxon>Actinomycetes</taxon>
        <taxon>Propionibacteriales</taxon>
        <taxon>Nocardioidaceae</taxon>
        <taxon>Nocardioides</taxon>
    </lineage>
</organism>
<feature type="signal peptide" evidence="1">
    <location>
        <begin position="1"/>
        <end position="27"/>
    </location>
</feature>
<gene>
    <name evidence="2" type="ORF">ACFPYL_17815</name>
</gene>
<evidence type="ECO:0008006" key="4">
    <source>
        <dbReference type="Google" id="ProtNLM"/>
    </source>
</evidence>
<evidence type="ECO:0000313" key="3">
    <source>
        <dbReference type="Proteomes" id="UP001596135"/>
    </source>
</evidence>
<dbReference type="EMBL" id="JBHSRJ010000008">
    <property type="protein sequence ID" value="MFC6044952.1"/>
    <property type="molecule type" value="Genomic_DNA"/>
</dbReference>
<evidence type="ECO:0000256" key="1">
    <source>
        <dbReference type="SAM" id="SignalP"/>
    </source>
</evidence>
<protein>
    <recommendedName>
        <fullName evidence="4">Secreted protein</fullName>
    </recommendedName>
</protein>
<sequence>MISFPRAVPVLLGSAVLVAATMAPAEANDESISFHGATARYLDATDQLCANAVDDYSTFEDYAIAYIENAAGDVVFSQSDSEGGGRTCTGNLSIPEDRVYYLRVADCSRIPGTDCGFSARKAFRS</sequence>
<name>A0ABW1LNV2_9ACTN</name>
<comment type="caution">
    <text evidence="2">The sequence shown here is derived from an EMBL/GenBank/DDBJ whole genome shotgun (WGS) entry which is preliminary data.</text>
</comment>
<proteinExistence type="predicted"/>
<dbReference type="Proteomes" id="UP001596135">
    <property type="component" value="Unassembled WGS sequence"/>
</dbReference>
<reference evidence="3" key="1">
    <citation type="journal article" date="2019" name="Int. J. Syst. Evol. Microbiol.">
        <title>The Global Catalogue of Microorganisms (GCM) 10K type strain sequencing project: providing services to taxonomists for standard genome sequencing and annotation.</title>
        <authorList>
            <consortium name="The Broad Institute Genomics Platform"/>
            <consortium name="The Broad Institute Genome Sequencing Center for Infectious Disease"/>
            <person name="Wu L."/>
            <person name="Ma J."/>
        </authorList>
    </citation>
    <scope>NUCLEOTIDE SEQUENCE [LARGE SCALE GENOMIC DNA]</scope>
    <source>
        <strain evidence="3">CCUG 54522</strain>
    </source>
</reference>
<keyword evidence="1" id="KW-0732">Signal</keyword>
<feature type="chain" id="PRO_5046675017" description="Secreted protein" evidence="1">
    <location>
        <begin position="28"/>
        <end position="125"/>
    </location>
</feature>
<accession>A0ABW1LNV2</accession>
<dbReference type="RefSeq" id="WP_379157271.1">
    <property type="nucleotide sequence ID" value="NZ_JBHSRJ010000008.1"/>
</dbReference>